<dbReference type="Pfam" id="PF02798">
    <property type="entry name" value="GST_N"/>
    <property type="match status" value="1"/>
</dbReference>
<dbReference type="InterPro" id="IPR036249">
    <property type="entry name" value="Thioredoxin-like_sf"/>
</dbReference>
<dbReference type="InterPro" id="IPR036282">
    <property type="entry name" value="Glutathione-S-Trfase_C_sf"/>
</dbReference>
<reference evidence="2 3" key="1">
    <citation type="submission" date="2018-06" db="EMBL/GenBank/DDBJ databases">
        <authorList>
            <consortium name="Pathogen Informatics"/>
            <person name="Doyle S."/>
        </authorList>
    </citation>
    <scope>NUCLEOTIDE SEQUENCE [LARGE SCALE GENOMIC DNA]</scope>
    <source>
        <strain evidence="2 3">NCTC11009</strain>
    </source>
</reference>
<dbReference type="SFLD" id="SFLDG00358">
    <property type="entry name" value="Main_(cytGST)"/>
    <property type="match status" value="1"/>
</dbReference>
<dbReference type="EMBL" id="UATH01000001">
    <property type="protein sequence ID" value="SPY07023.1"/>
    <property type="molecule type" value="Genomic_DNA"/>
</dbReference>
<dbReference type="InterPro" id="IPR010987">
    <property type="entry name" value="Glutathione-S-Trfase_C-like"/>
</dbReference>
<dbReference type="AlphaFoldDB" id="A0A2X1UTV1"/>
<dbReference type="Proteomes" id="UP000250242">
    <property type="component" value="Unassembled WGS sequence"/>
</dbReference>
<dbReference type="Gene3D" id="1.20.1050.10">
    <property type="match status" value="1"/>
</dbReference>
<comment type="similarity">
    <text evidence="1">Belongs to the GST superfamily. Zeta family.</text>
</comment>
<dbReference type="InterPro" id="IPR004045">
    <property type="entry name" value="Glutathione_S-Trfase_N"/>
</dbReference>
<dbReference type="GO" id="GO:0006749">
    <property type="term" value="P:glutathione metabolic process"/>
    <property type="evidence" value="ECO:0007669"/>
    <property type="project" value="TreeGrafter"/>
</dbReference>
<evidence type="ECO:0000313" key="2">
    <source>
        <dbReference type="EMBL" id="SPY07023.1"/>
    </source>
</evidence>
<evidence type="ECO:0000313" key="3">
    <source>
        <dbReference type="Proteomes" id="UP000250242"/>
    </source>
</evidence>
<dbReference type="FunFam" id="1.20.1050.10:FF:000017">
    <property type="entry name" value="Maleylacetoacetate isomerase"/>
    <property type="match status" value="1"/>
</dbReference>
<proteinExistence type="inferred from homology"/>
<gene>
    <name evidence="2" type="primary">sspA_1</name>
    <name evidence="2" type="ORF">NCTC11009_00212</name>
</gene>
<dbReference type="CDD" id="cd03191">
    <property type="entry name" value="GST_C_Zeta"/>
    <property type="match status" value="1"/>
</dbReference>
<dbReference type="PROSITE" id="PS50404">
    <property type="entry name" value="GST_NTER"/>
    <property type="match status" value="1"/>
</dbReference>
<dbReference type="InterPro" id="IPR004046">
    <property type="entry name" value="GST_C"/>
</dbReference>
<evidence type="ECO:0000256" key="1">
    <source>
        <dbReference type="ARBA" id="ARBA00010007"/>
    </source>
</evidence>
<dbReference type="Pfam" id="PF14497">
    <property type="entry name" value="GST_C_3"/>
    <property type="match status" value="1"/>
</dbReference>
<dbReference type="SUPFAM" id="SSF52833">
    <property type="entry name" value="Thioredoxin-like"/>
    <property type="match status" value="1"/>
</dbReference>
<dbReference type="GO" id="GO:0005737">
    <property type="term" value="C:cytoplasm"/>
    <property type="evidence" value="ECO:0007669"/>
    <property type="project" value="InterPro"/>
</dbReference>
<sequence>MIMIKLFSYFRSSAAYRVRIALGLKGITYHYETVHLVRNGGEQHSQEYEKLNPLKLVPTLVDGEHVLTQSMAIIEYLDEKYNSKHSLLPSDLKLRSYVRSLSQMISCDIHPINNLRVLNYLKSKLIVDEEERNAWYAHWIKLGFDAFEEQLAKTAGKFCVGDQPTMADCCLVPQVYNALRFKVSLDDYPKIREIYQNCMQLDAFQQAIPENQPDAA</sequence>
<dbReference type="CDD" id="cd03042">
    <property type="entry name" value="GST_N_Zeta"/>
    <property type="match status" value="1"/>
</dbReference>
<name>A0A2X1UTV1_9BURK</name>
<dbReference type="InterPro" id="IPR034333">
    <property type="entry name" value="GST_Zeta_N"/>
</dbReference>
<dbReference type="SFLD" id="SFLDS00019">
    <property type="entry name" value="Glutathione_Transferase_(cytos"/>
    <property type="match status" value="1"/>
</dbReference>
<dbReference type="PANTHER" id="PTHR42673">
    <property type="entry name" value="MALEYLACETOACETATE ISOMERASE"/>
    <property type="match status" value="1"/>
</dbReference>
<dbReference type="GO" id="GO:0006559">
    <property type="term" value="P:L-phenylalanine catabolic process"/>
    <property type="evidence" value="ECO:0007669"/>
    <property type="project" value="TreeGrafter"/>
</dbReference>
<dbReference type="GO" id="GO:0004364">
    <property type="term" value="F:glutathione transferase activity"/>
    <property type="evidence" value="ECO:0007669"/>
    <property type="project" value="TreeGrafter"/>
</dbReference>
<dbReference type="GO" id="GO:0016034">
    <property type="term" value="F:maleylacetoacetate isomerase activity"/>
    <property type="evidence" value="ECO:0007669"/>
    <property type="project" value="TreeGrafter"/>
</dbReference>
<dbReference type="InterPro" id="IPR040079">
    <property type="entry name" value="Glutathione_S-Trfase"/>
</dbReference>
<protein>
    <submittedName>
        <fullName evidence="2">Stringent starvation protein A homolog</fullName>
    </submittedName>
</protein>
<organism evidence="2 3">
    <name type="scientific">Oligella urethralis</name>
    <dbReference type="NCBI Taxonomy" id="90245"/>
    <lineage>
        <taxon>Bacteria</taxon>
        <taxon>Pseudomonadati</taxon>
        <taxon>Pseudomonadota</taxon>
        <taxon>Betaproteobacteria</taxon>
        <taxon>Burkholderiales</taxon>
        <taxon>Alcaligenaceae</taxon>
        <taxon>Oligella</taxon>
    </lineage>
</organism>
<dbReference type="InterPro" id="IPR005955">
    <property type="entry name" value="GST_Zeta"/>
</dbReference>
<dbReference type="Gene3D" id="3.40.30.10">
    <property type="entry name" value="Glutaredoxin"/>
    <property type="match status" value="1"/>
</dbReference>
<dbReference type="PANTHER" id="PTHR42673:SF21">
    <property type="entry name" value="GLUTATHIONE S-TRANSFERASE YFCF"/>
    <property type="match status" value="1"/>
</dbReference>
<dbReference type="PROSITE" id="PS50405">
    <property type="entry name" value="GST_CTER"/>
    <property type="match status" value="1"/>
</dbReference>
<dbReference type="InterPro" id="IPR034330">
    <property type="entry name" value="GST_Zeta_C"/>
</dbReference>
<dbReference type="SUPFAM" id="SSF47616">
    <property type="entry name" value="GST C-terminal domain-like"/>
    <property type="match status" value="1"/>
</dbReference>
<dbReference type="NCBIfam" id="TIGR01262">
    <property type="entry name" value="maiA"/>
    <property type="match status" value="1"/>
</dbReference>
<accession>A0A2X1UTV1</accession>